<keyword evidence="5" id="KW-1133">Transmembrane helix</keyword>
<keyword evidence="2" id="KW-0732">Signal</keyword>
<dbReference type="EMBL" id="HADW01005325">
    <property type="protein sequence ID" value="SBP06725.1"/>
    <property type="molecule type" value="Transcribed_RNA"/>
</dbReference>
<dbReference type="SUPFAM" id="SSF48726">
    <property type="entry name" value="Immunoglobulin"/>
    <property type="match status" value="2"/>
</dbReference>
<keyword evidence="3 5" id="KW-0472">Membrane</keyword>
<dbReference type="InterPro" id="IPR013783">
    <property type="entry name" value="Ig-like_fold"/>
</dbReference>
<evidence type="ECO:0000256" key="5">
    <source>
        <dbReference type="SAM" id="Phobius"/>
    </source>
</evidence>
<evidence type="ECO:0000256" key="4">
    <source>
        <dbReference type="ARBA" id="ARBA00023180"/>
    </source>
</evidence>
<dbReference type="InterPro" id="IPR036179">
    <property type="entry name" value="Ig-like_dom_sf"/>
</dbReference>
<dbReference type="PANTHER" id="PTHR12080">
    <property type="entry name" value="SIGNALING LYMPHOCYTIC ACTIVATION MOLECULE"/>
    <property type="match status" value="1"/>
</dbReference>
<gene>
    <name evidence="7" type="primary">FP236789.1</name>
</gene>
<comment type="subcellular location">
    <subcellularLocation>
        <location evidence="1">Membrane</location>
    </subcellularLocation>
</comment>
<feature type="transmembrane region" description="Helical" evidence="5">
    <location>
        <begin position="237"/>
        <end position="260"/>
    </location>
</feature>
<sequence>EADVVPLLTKMVGGRLSCFFASSLGLLLWVYLYNVEASDLKRVIHKQVGDSVELSPNLSTEGVTVARWKYGDKTVAKNDLGLTENNPFQGRLEFFTNFSLIIRKLTLQDSGDFSFVSEVKDQQRPTVFITLHVHEPLTQQPILTSSISQPSLNGSCTVSLECKAAPDRNVTYSWTVGNQTYKGPELQHSISTQDGAITFTCTITNVVSNKSASEIVTCENKPSKNGTLSSGRRGGDYFMWILVGAIGGSLVLITIFIMFFRLCKQRQAASDSNELTVYADVSEFTHEDGMNLKPCSLYDTIENRTQPATQGPQTVYDKIQFDRMRRPSLSPYQDLS</sequence>
<evidence type="ECO:0000313" key="7">
    <source>
        <dbReference type="EMBL" id="SBP06725.1"/>
    </source>
</evidence>
<organism evidence="7">
    <name type="scientific">Iconisemion striatum</name>
    <dbReference type="NCBI Taxonomy" id="60296"/>
    <lineage>
        <taxon>Eukaryota</taxon>
        <taxon>Metazoa</taxon>
        <taxon>Chordata</taxon>
        <taxon>Craniata</taxon>
        <taxon>Vertebrata</taxon>
        <taxon>Euteleostomi</taxon>
        <taxon>Actinopterygii</taxon>
        <taxon>Neopterygii</taxon>
        <taxon>Teleostei</taxon>
        <taxon>Neoteleostei</taxon>
        <taxon>Acanthomorphata</taxon>
        <taxon>Ovalentaria</taxon>
        <taxon>Atherinomorphae</taxon>
        <taxon>Cyprinodontiformes</taxon>
        <taxon>Nothobranchiidae</taxon>
        <taxon>Iconisemion</taxon>
    </lineage>
</organism>
<keyword evidence="5" id="KW-0812">Transmembrane</keyword>
<feature type="non-terminal residue" evidence="7">
    <location>
        <position position="1"/>
    </location>
</feature>
<dbReference type="PANTHER" id="PTHR12080:SF48">
    <property type="entry name" value="IMMUNOGLOBULIN SUBTYPE DOMAIN-CONTAINING PROTEIN"/>
    <property type="match status" value="1"/>
</dbReference>
<keyword evidence="4" id="KW-0325">Glycoprotein</keyword>
<dbReference type="Gene3D" id="2.60.40.10">
    <property type="entry name" value="Immunoglobulins"/>
    <property type="match status" value="2"/>
</dbReference>
<accession>A0A1A7WLX2</accession>
<dbReference type="PROSITE" id="PS50835">
    <property type="entry name" value="IG_LIKE"/>
    <property type="match status" value="1"/>
</dbReference>
<protein>
    <recommendedName>
        <fullName evidence="6">Ig-like domain-containing protein</fullName>
    </recommendedName>
</protein>
<feature type="domain" description="Ig-like" evidence="6">
    <location>
        <begin position="141"/>
        <end position="217"/>
    </location>
</feature>
<dbReference type="InterPro" id="IPR015631">
    <property type="entry name" value="CD2/SLAM_rcpt"/>
</dbReference>
<name>A0A1A7WLX2_9TELE</name>
<reference evidence="7" key="1">
    <citation type="submission" date="2016-05" db="EMBL/GenBank/DDBJ databases">
        <authorList>
            <person name="Lavstsen T."/>
            <person name="Jespersen J.S."/>
        </authorList>
    </citation>
    <scope>NUCLEOTIDE SEQUENCE</scope>
    <source>
        <tissue evidence="7">Brain</tissue>
    </source>
</reference>
<evidence type="ECO:0000256" key="2">
    <source>
        <dbReference type="ARBA" id="ARBA00022729"/>
    </source>
</evidence>
<dbReference type="InterPro" id="IPR007110">
    <property type="entry name" value="Ig-like_dom"/>
</dbReference>
<reference evidence="7" key="2">
    <citation type="submission" date="2016-06" db="EMBL/GenBank/DDBJ databases">
        <title>The genome of a short-lived fish provides insights into sex chromosome evolution and the genetic control of aging.</title>
        <authorList>
            <person name="Reichwald K."/>
            <person name="Felder M."/>
            <person name="Petzold A."/>
            <person name="Koch P."/>
            <person name="Groth M."/>
            <person name="Platzer M."/>
        </authorList>
    </citation>
    <scope>NUCLEOTIDE SEQUENCE</scope>
    <source>
        <tissue evidence="7">Brain</tissue>
    </source>
</reference>
<dbReference type="AlphaFoldDB" id="A0A1A7WLX2"/>
<dbReference type="GO" id="GO:0016020">
    <property type="term" value="C:membrane"/>
    <property type="evidence" value="ECO:0007669"/>
    <property type="project" value="UniProtKB-SubCell"/>
</dbReference>
<feature type="transmembrane region" description="Helical" evidence="5">
    <location>
        <begin position="12"/>
        <end position="32"/>
    </location>
</feature>
<proteinExistence type="predicted"/>
<evidence type="ECO:0000259" key="6">
    <source>
        <dbReference type="PROSITE" id="PS50835"/>
    </source>
</evidence>
<evidence type="ECO:0000256" key="1">
    <source>
        <dbReference type="ARBA" id="ARBA00004370"/>
    </source>
</evidence>
<evidence type="ECO:0000256" key="3">
    <source>
        <dbReference type="ARBA" id="ARBA00023136"/>
    </source>
</evidence>